<dbReference type="SMART" id="SM00797">
    <property type="entry name" value="AHS2"/>
    <property type="match status" value="1"/>
</dbReference>
<evidence type="ECO:0000259" key="6">
    <source>
        <dbReference type="SMART" id="SM00797"/>
    </source>
</evidence>
<organism evidence="7 8">
    <name type="scientific">Auritidibacter ignavus</name>
    <dbReference type="NCBI Taxonomy" id="678932"/>
    <lineage>
        <taxon>Bacteria</taxon>
        <taxon>Bacillati</taxon>
        <taxon>Actinomycetota</taxon>
        <taxon>Actinomycetes</taxon>
        <taxon>Micrococcales</taxon>
        <taxon>Micrococcaceae</taxon>
        <taxon>Auritidibacter</taxon>
    </lineage>
</organism>
<sequence>MSAPTIRWAGRRCFLVECADIDQVMALHQRLSTHPVAGQREVLAAARTVGLFFDTDAEARHAAEDISQWNLSDAASHDGALITVEVVYDGADLCEVATQLSMSADELINWHTGTTWLGAFGGFAPGFTYLVSTGDSYSIPRRRTPRTRVPAQSVAVAGEFSAVYPQASPGGWQLLGHTNAVMWDLDRSSPALVAPGDRVQYQAVRERLTTTQNSTDHRSGEQPHEKLSATATPQHGLEIITTGLQTLVQDLGRPGYADLGVSHSGVADRAAARQANRLVGNDSEAAVLEVLMGGLTIQAHGHHVLALTGTDTPAQIWAPETAPTGSRQAPVNAAFALFDGEHLHLPTPEAGLRTYLAVRGGLEATDQLGSRATDTLSGIGPESVREGAVLPVNKPQHPLAATGTAEPAVHPTLPRVDGPATVLRVLPGPRDDWFGPAGLEQLTGQPWRVSDDSNRIGVRFELPEDGAALQRVQDAELPSEPAVTGALQVPPSGLPVLFLADHPVTGGYPVIGVVAEDDLDLAAQLPPGATVRFQIDDETTDDNPGKDTHHDQH</sequence>
<dbReference type="SUPFAM" id="SSF160467">
    <property type="entry name" value="PH0987 N-terminal domain-like"/>
    <property type="match status" value="1"/>
</dbReference>
<dbReference type="Gene3D" id="3.30.1360.40">
    <property type="match status" value="1"/>
</dbReference>
<keyword evidence="3" id="KW-0067">ATP-binding</keyword>
<name>A0AAJ6DBW8_9MICC</name>
<dbReference type="SMART" id="SM00796">
    <property type="entry name" value="AHS1"/>
    <property type="match status" value="1"/>
</dbReference>
<dbReference type="PANTHER" id="PTHR43309:SF3">
    <property type="entry name" value="5-OXOPROLINASE SUBUNIT C"/>
    <property type="match status" value="1"/>
</dbReference>
<feature type="compositionally biased region" description="Basic and acidic residues" evidence="4">
    <location>
        <begin position="543"/>
        <end position="553"/>
    </location>
</feature>
<feature type="region of interest" description="Disordered" evidence="4">
    <location>
        <begin position="530"/>
        <end position="553"/>
    </location>
</feature>
<dbReference type="InterPro" id="IPR003833">
    <property type="entry name" value="CT_C_D"/>
</dbReference>
<feature type="domain" description="Carboxyltransferase" evidence="5">
    <location>
        <begin position="4"/>
        <end position="193"/>
    </location>
</feature>
<dbReference type="Proteomes" id="UP001224674">
    <property type="component" value="Chromosome"/>
</dbReference>
<dbReference type="Pfam" id="PF02626">
    <property type="entry name" value="CT_A_B"/>
    <property type="match status" value="1"/>
</dbReference>
<evidence type="ECO:0000313" key="7">
    <source>
        <dbReference type="EMBL" id="WGH92864.1"/>
    </source>
</evidence>
<dbReference type="GO" id="GO:0005524">
    <property type="term" value="F:ATP binding"/>
    <property type="evidence" value="ECO:0007669"/>
    <property type="project" value="UniProtKB-KW"/>
</dbReference>
<protein>
    <submittedName>
        <fullName evidence="7">5-oxoprolinase/urea amidolyase family protein</fullName>
    </submittedName>
</protein>
<dbReference type="Pfam" id="PF02682">
    <property type="entry name" value="CT_C_D"/>
    <property type="match status" value="1"/>
</dbReference>
<evidence type="ECO:0000313" key="8">
    <source>
        <dbReference type="Proteomes" id="UP001224674"/>
    </source>
</evidence>
<gene>
    <name evidence="7" type="ORF">QDX21_11280</name>
</gene>
<reference evidence="7 8" key="1">
    <citation type="submission" date="2023-03" db="EMBL/GenBank/DDBJ databases">
        <title>Complete genome sequences of several Auritidibacter ignavus strains isolated from ear infections.</title>
        <authorList>
            <person name="Baehr T."/>
            <person name="Baumhoegger A.M."/>
        </authorList>
    </citation>
    <scope>NUCLEOTIDE SEQUENCE [LARGE SCALE GENOMIC DNA]</scope>
    <source>
        <strain evidence="7 8">BABAE-6</strain>
    </source>
</reference>
<dbReference type="NCBIfam" id="TIGR00724">
    <property type="entry name" value="urea_amlyse_rel"/>
    <property type="match status" value="1"/>
</dbReference>
<proteinExistence type="predicted"/>
<dbReference type="InterPro" id="IPR003778">
    <property type="entry name" value="CT_A_B"/>
</dbReference>
<dbReference type="RefSeq" id="WP_279672777.1">
    <property type="nucleotide sequence ID" value="NZ_CP122561.1"/>
</dbReference>
<dbReference type="Gene3D" id="2.40.100.10">
    <property type="entry name" value="Cyclophilin-like"/>
    <property type="match status" value="2"/>
</dbReference>
<evidence type="ECO:0000256" key="2">
    <source>
        <dbReference type="ARBA" id="ARBA00022801"/>
    </source>
</evidence>
<dbReference type="EMBL" id="CP122566">
    <property type="protein sequence ID" value="WGH92864.1"/>
    <property type="molecule type" value="Genomic_DNA"/>
</dbReference>
<evidence type="ECO:0000259" key="5">
    <source>
        <dbReference type="SMART" id="SM00796"/>
    </source>
</evidence>
<keyword evidence="8" id="KW-1185">Reference proteome</keyword>
<dbReference type="InterPro" id="IPR029000">
    <property type="entry name" value="Cyclophilin-like_dom_sf"/>
</dbReference>
<dbReference type="InterPro" id="IPR052708">
    <property type="entry name" value="PxpC"/>
</dbReference>
<keyword evidence="1" id="KW-0547">Nucleotide-binding</keyword>
<feature type="domain" description="Carboxyltransferase" evidence="6">
    <location>
        <begin position="258"/>
        <end position="551"/>
    </location>
</feature>
<evidence type="ECO:0000256" key="4">
    <source>
        <dbReference type="SAM" id="MobiDB-lite"/>
    </source>
</evidence>
<evidence type="ECO:0000256" key="1">
    <source>
        <dbReference type="ARBA" id="ARBA00022741"/>
    </source>
</evidence>
<dbReference type="AlphaFoldDB" id="A0AAJ6DBW8"/>
<dbReference type="SUPFAM" id="SSF50891">
    <property type="entry name" value="Cyclophilin-like"/>
    <property type="match status" value="2"/>
</dbReference>
<dbReference type="PANTHER" id="PTHR43309">
    <property type="entry name" value="5-OXOPROLINASE SUBUNIT C"/>
    <property type="match status" value="1"/>
</dbReference>
<dbReference type="GO" id="GO:0016787">
    <property type="term" value="F:hydrolase activity"/>
    <property type="evidence" value="ECO:0007669"/>
    <property type="project" value="UniProtKB-KW"/>
</dbReference>
<evidence type="ECO:0000256" key="3">
    <source>
        <dbReference type="ARBA" id="ARBA00022840"/>
    </source>
</evidence>
<keyword evidence="2" id="KW-0378">Hydrolase</keyword>
<accession>A0AAJ6DBW8</accession>